<dbReference type="InterPro" id="IPR000150">
    <property type="entry name" value="Cof"/>
</dbReference>
<dbReference type="AlphaFoldDB" id="A0A6N7S518"/>
<dbReference type="PANTHER" id="PTHR10000">
    <property type="entry name" value="PHOSPHOSERINE PHOSPHATASE"/>
    <property type="match status" value="1"/>
</dbReference>
<keyword evidence="1" id="KW-0378">Hydrolase</keyword>
<protein>
    <submittedName>
        <fullName evidence="1">Cof-type HAD-IIB family hydrolase</fullName>
    </submittedName>
</protein>
<evidence type="ECO:0000313" key="2">
    <source>
        <dbReference type="EMBL" id="MSC32745.1"/>
    </source>
</evidence>
<dbReference type="RefSeq" id="WP_154238386.1">
    <property type="nucleotide sequence ID" value="NZ_CALJPI010000110.1"/>
</dbReference>
<gene>
    <name evidence="2" type="ORF">GKD88_06395</name>
    <name evidence="1" type="ORF">GKE08_06600</name>
</gene>
<evidence type="ECO:0000313" key="3">
    <source>
        <dbReference type="Proteomes" id="UP000433575"/>
    </source>
</evidence>
<keyword evidence="4" id="KW-1185">Reference proteome</keyword>
<dbReference type="SUPFAM" id="SSF56784">
    <property type="entry name" value="HAD-like"/>
    <property type="match status" value="1"/>
</dbReference>
<dbReference type="InterPro" id="IPR023214">
    <property type="entry name" value="HAD_sf"/>
</dbReference>
<dbReference type="NCBIfam" id="TIGR00099">
    <property type="entry name" value="Cof-subfamily"/>
    <property type="match status" value="1"/>
</dbReference>
<organism evidence="1 3">
    <name type="scientific">Holdemania massiliensis</name>
    <dbReference type="NCBI Taxonomy" id="1468449"/>
    <lineage>
        <taxon>Bacteria</taxon>
        <taxon>Bacillati</taxon>
        <taxon>Bacillota</taxon>
        <taxon>Erysipelotrichia</taxon>
        <taxon>Erysipelotrichales</taxon>
        <taxon>Erysipelotrichaceae</taxon>
        <taxon>Holdemania</taxon>
    </lineage>
</organism>
<proteinExistence type="predicted"/>
<name>A0A6N7S518_9FIRM</name>
<dbReference type="Gene3D" id="3.40.50.1000">
    <property type="entry name" value="HAD superfamily/HAD-like"/>
    <property type="match status" value="1"/>
</dbReference>
<dbReference type="GO" id="GO:0005829">
    <property type="term" value="C:cytosol"/>
    <property type="evidence" value="ECO:0007669"/>
    <property type="project" value="TreeGrafter"/>
</dbReference>
<reference evidence="3 4" key="1">
    <citation type="journal article" date="2019" name="Nat. Med.">
        <title>A library of human gut bacterial isolates paired with longitudinal multiomics data enables mechanistic microbiome research.</title>
        <authorList>
            <person name="Poyet M."/>
            <person name="Groussin M."/>
            <person name="Gibbons S.M."/>
            <person name="Avila-Pacheco J."/>
            <person name="Jiang X."/>
            <person name="Kearney S.M."/>
            <person name="Perrotta A.R."/>
            <person name="Berdy B."/>
            <person name="Zhao S."/>
            <person name="Lieberman T.D."/>
            <person name="Swanson P.K."/>
            <person name="Smith M."/>
            <person name="Roesemann S."/>
            <person name="Alexander J.E."/>
            <person name="Rich S.A."/>
            <person name="Livny J."/>
            <person name="Vlamakis H."/>
            <person name="Clish C."/>
            <person name="Bullock K."/>
            <person name="Deik A."/>
            <person name="Scott J."/>
            <person name="Pierce K.A."/>
            <person name="Xavier R.J."/>
            <person name="Alm E.J."/>
        </authorList>
    </citation>
    <scope>NUCLEOTIDE SEQUENCE [LARGE SCALE GENOMIC DNA]</scope>
    <source>
        <strain evidence="1 3">BIOML-A4</strain>
        <strain evidence="2 4">BIOML-A5</strain>
    </source>
</reference>
<dbReference type="GO" id="GO:0016791">
    <property type="term" value="F:phosphatase activity"/>
    <property type="evidence" value="ECO:0007669"/>
    <property type="project" value="TreeGrafter"/>
</dbReference>
<evidence type="ECO:0000313" key="1">
    <source>
        <dbReference type="EMBL" id="MSA88991.1"/>
    </source>
</evidence>
<dbReference type="SFLD" id="SFLDG01140">
    <property type="entry name" value="C2.B:_Phosphomannomutase_and_P"/>
    <property type="match status" value="1"/>
</dbReference>
<dbReference type="SFLD" id="SFLDS00003">
    <property type="entry name" value="Haloacid_Dehalogenase"/>
    <property type="match status" value="1"/>
</dbReference>
<dbReference type="EMBL" id="WKPI01000008">
    <property type="protein sequence ID" value="MSC32745.1"/>
    <property type="molecule type" value="Genomic_DNA"/>
</dbReference>
<dbReference type="PANTHER" id="PTHR10000:SF8">
    <property type="entry name" value="HAD SUPERFAMILY HYDROLASE-LIKE, TYPE 3"/>
    <property type="match status" value="1"/>
</dbReference>
<dbReference type="Proteomes" id="UP000433575">
    <property type="component" value="Unassembled WGS sequence"/>
</dbReference>
<accession>A0A6N7S518</accession>
<sequence length="252" mass="28166">MKYKCVVVDLDQTLLHKDKSLSDLTAAAFAQLETEIVVATGRAIVRTQRYAELIHARSMICTNGSIVYHQGQVIYRQELDSQKLTDLIEVLRKIEPVHITLFYPTEVYTTNEYFVKKGESLRLDLDHFNPHEIQRIFVVTSNHAAIQSINFSAYGMKAVPLSEDGDIFVITAQHVNKGNALKALCDHLSLNLKEVVAFGDDYNDLEMIQEAGCGVAMANAVPEILAAADQQTLSNDEDGVAVWLQKHRSDFA</sequence>
<dbReference type="InterPro" id="IPR036412">
    <property type="entry name" value="HAD-like_sf"/>
</dbReference>
<dbReference type="GO" id="GO:0000287">
    <property type="term" value="F:magnesium ion binding"/>
    <property type="evidence" value="ECO:0007669"/>
    <property type="project" value="TreeGrafter"/>
</dbReference>
<dbReference type="EMBL" id="WKPJ01000007">
    <property type="protein sequence ID" value="MSA88991.1"/>
    <property type="molecule type" value="Genomic_DNA"/>
</dbReference>
<dbReference type="NCBIfam" id="TIGR01484">
    <property type="entry name" value="HAD-SF-IIB"/>
    <property type="match status" value="1"/>
</dbReference>
<dbReference type="Gene3D" id="3.30.1240.10">
    <property type="match status" value="1"/>
</dbReference>
<evidence type="ECO:0000313" key="4">
    <source>
        <dbReference type="Proteomes" id="UP000480929"/>
    </source>
</evidence>
<dbReference type="InterPro" id="IPR006379">
    <property type="entry name" value="HAD-SF_hydro_IIB"/>
</dbReference>
<dbReference type="Proteomes" id="UP000480929">
    <property type="component" value="Unassembled WGS sequence"/>
</dbReference>
<dbReference type="Pfam" id="PF08282">
    <property type="entry name" value="Hydrolase_3"/>
    <property type="match status" value="1"/>
</dbReference>
<dbReference type="OrthoDB" id="9781413at2"/>
<comment type="caution">
    <text evidence="1">The sequence shown here is derived from an EMBL/GenBank/DDBJ whole genome shotgun (WGS) entry which is preliminary data.</text>
</comment>